<dbReference type="PANTHER" id="PTHR30438:SF2">
    <property type="entry name" value="MEMBRANE PROTEIN"/>
    <property type="match status" value="1"/>
</dbReference>
<dbReference type="SUPFAM" id="SSF111369">
    <property type="entry name" value="HlyD-like secretion proteins"/>
    <property type="match status" value="1"/>
</dbReference>
<dbReference type="HOGENOM" id="CLU_018816_6_3_9"/>
<reference evidence="2 3" key="1">
    <citation type="submission" date="2012-01" db="EMBL/GenBank/DDBJ databases">
        <title>Complete sequence of chromosome of Clostridium pasteurianum BC1.</title>
        <authorList>
            <consortium name="US DOE Joint Genome Institute"/>
            <person name="Lucas S."/>
            <person name="Han J."/>
            <person name="Lapidus A."/>
            <person name="Cheng J.-F."/>
            <person name="Goodwin L."/>
            <person name="Pitluck S."/>
            <person name="Peters L."/>
            <person name="Mikhailova N."/>
            <person name="Teshima H."/>
            <person name="Detter J.C."/>
            <person name="Han C."/>
            <person name="Tapia R."/>
            <person name="Land M."/>
            <person name="Hauser L."/>
            <person name="Kyrpides N."/>
            <person name="Ivanova N."/>
            <person name="Pagani I."/>
            <person name="Dunn J."/>
            <person name="Taghavi S."/>
            <person name="Francis A."/>
            <person name="van der Lelie D."/>
            <person name="Woyke T."/>
        </authorList>
    </citation>
    <scope>NUCLEOTIDE SEQUENCE [LARGE SCALE GENOMIC DNA]</scope>
    <source>
        <strain evidence="2 3">BC1</strain>
    </source>
</reference>
<feature type="signal peptide" evidence="1">
    <location>
        <begin position="1"/>
        <end position="18"/>
    </location>
</feature>
<proteinExistence type="predicted"/>
<keyword evidence="3" id="KW-1185">Reference proteome</keyword>
<name>R4K6L7_CLOPA</name>
<dbReference type="EMBL" id="CP003261">
    <property type="protein sequence ID" value="AGK95290.1"/>
    <property type="molecule type" value="Genomic_DNA"/>
</dbReference>
<dbReference type="Gene3D" id="2.40.50.100">
    <property type="match status" value="2"/>
</dbReference>
<dbReference type="GO" id="GO:0005886">
    <property type="term" value="C:plasma membrane"/>
    <property type="evidence" value="ECO:0007669"/>
    <property type="project" value="TreeGrafter"/>
</dbReference>
<keyword evidence="1" id="KW-0732">Signal</keyword>
<dbReference type="PROSITE" id="PS51257">
    <property type="entry name" value="PROKAR_LIPOPROTEIN"/>
    <property type="match status" value="1"/>
</dbReference>
<gene>
    <name evidence="2" type="ORF">Clopa_0223</name>
</gene>
<dbReference type="AlphaFoldDB" id="R4K6L7"/>
<organism evidence="2 3">
    <name type="scientific">Clostridium pasteurianum BC1</name>
    <dbReference type="NCBI Taxonomy" id="86416"/>
    <lineage>
        <taxon>Bacteria</taxon>
        <taxon>Bacillati</taxon>
        <taxon>Bacillota</taxon>
        <taxon>Clostridia</taxon>
        <taxon>Eubacteriales</taxon>
        <taxon>Clostridiaceae</taxon>
        <taxon>Clostridium</taxon>
    </lineage>
</organism>
<dbReference type="OrthoDB" id="9778236at2"/>
<dbReference type="Gene3D" id="2.40.30.170">
    <property type="match status" value="1"/>
</dbReference>
<evidence type="ECO:0000313" key="2">
    <source>
        <dbReference type="EMBL" id="AGK95290.1"/>
    </source>
</evidence>
<dbReference type="Proteomes" id="UP000013523">
    <property type="component" value="Chromosome"/>
</dbReference>
<dbReference type="eggNOG" id="COG0845">
    <property type="taxonomic scope" value="Bacteria"/>
</dbReference>
<dbReference type="Gene3D" id="1.10.287.470">
    <property type="entry name" value="Helix hairpin bin"/>
    <property type="match status" value="1"/>
</dbReference>
<dbReference type="PATRIC" id="fig|86416.3.peg.194"/>
<dbReference type="RefSeq" id="WP_015613617.1">
    <property type="nucleotide sequence ID" value="NC_021182.1"/>
</dbReference>
<dbReference type="PANTHER" id="PTHR30438">
    <property type="entry name" value="36 KDA ANTIGEN-RELATED"/>
    <property type="match status" value="1"/>
</dbReference>
<dbReference type="STRING" id="86416.Clopa_0223"/>
<sequence>MKKLSIVVFMAFSIVLLAACEAANSSSKTDNRYTSTVEAESYNIVSELSGKITDIPITQGSTIKEGDKIASIDSTSYELQQKESEAVLAITKAKQGDLPENASDNVKNSAQASVNQAQAALDLAKLQVDKCTIKSSIGGTVLEVLLHKGEMASPGMNIAKIIDLNNKYIKVYVEESKRNNVSLNENVPIYDDNKKLGEGKITYISPQSEFTPKNTETKDEKQKTVFEVKISLSSIDKVSVGTMVDAEIK</sequence>
<evidence type="ECO:0000313" key="3">
    <source>
        <dbReference type="Proteomes" id="UP000013523"/>
    </source>
</evidence>
<evidence type="ECO:0000256" key="1">
    <source>
        <dbReference type="SAM" id="SignalP"/>
    </source>
</evidence>
<protein>
    <submittedName>
        <fullName evidence="2">Multidrug resistance efflux pump</fullName>
    </submittedName>
</protein>
<accession>R4K6L7</accession>
<feature type="chain" id="PRO_5038878702" evidence="1">
    <location>
        <begin position="19"/>
        <end position="249"/>
    </location>
</feature>
<dbReference type="KEGG" id="cpas:Clopa_0223"/>